<organism evidence="3 4">
    <name type="scientific">Mycena pura</name>
    <dbReference type="NCBI Taxonomy" id="153505"/>
    <lineage>
        <taxon>Eukaryota</taxon>
        <taxon>Fungi</taxon>
        <taxon>Dikarya</taxon>
        <taxon>Basidiomycota</taxon>
        <taxon>Agaricomycotina</taxon>
        <taxon>Agaricomycetes</taxon>
        <taxon>Agaricomycetidae</taxon>
        <taxon>Agaricales</taxon>
        <taxon>Marasmiineae</taxon>
        <taxon>Mycenaceae</taxon>
        <taxon>Mycena</taxon>
    </lineage>
</organism>
<dbReference type="Proteomes" id="UP001219525">
    <property type="component" value="Unassembled WGS sequence"/>
</dbReference>
<accession>A0AAD6UXQ6</accession>
<feature type="compositionally biased region" description="Low complexity" evidence="1">
    <location>
        <begin position="136"/>
        <end position="148"/>
    </location>
</feature>
<keyword evidence="2" id="KW-0812">Transmembrane</keyword>
<evidence type="ECO:0000313" key="4">
    <source>
        <dbReference type="Proteomes" id="UP001219525"/>
    </source>
</evidence>
<proteinExistence type="predicted"/>
<feature type="region of interest" description="Disordered" evidence="1">
    <location>
        <begin position="136"/>
        <end position="174"/>
    </location>
</feature>
<name>A0AAD6UXQ6_9AGAR</name>
<feature type="region of interest" description="Disordered" evidence="1">
    <location>
        <begin position="207"/>
        <end position="236"/>
    </location>
</feature>
<keyword evidence="4" id="KW-1185">Reference proteome</keyword>
<keyword evidence="2" id="KW-1133">Transmembrane helix</keyword>
<keyword evidence="2" id="KW-0472">Membrane</keyword>
<dbReference type="AlphaFoldDB" id="A0AAD6UXQ6"/>
<reference evidence="3" key="1">
    <citation type="submission" date="2023-03" db="EMBL/GenBank/DDBJ databases">
        <title>Massive genome expansion in bonnet fungi (Mycena s.s.) driven by repeated elements and novel gene families across ecological guilds.</title>
        <authorList>
            <consortium name="Lawrence Berkeley National Laboratory"/>
            <person name="Harder C.B."/>
            <person name="Miyauchi S."/>
            <person name="Viragh M."/>
            <person name="Kuo A."/>
            <person name="Thoen E."/>
            <person name="Andreopoulos B."/>
            <person name="Lu D."/>
            <person name="Skrede I."/>
            <person name="Drula E."/>
            <person name="Henrissat B."/>
            <person name="Morin E."/>
            <person name="Kohler A."/>
            <person name="Barry K."/>
            <person name="LaButti K."/>
            <person name="Morin E."/>
            <person name="Salamov A."/>
            <person name="Lipzen A."/>
            <person name="Mereny Z."/>
            <person name="Hegedus B."/>
            <person name="Baldrian P."/>
            <person name="Stursova M."/>
            <person name="Weitz H."/>
            <person name="Taylor A."/>
            <person name="Grigoriev I.V."/>
            <person name="Nagy L.G."/>
            <person name="Martin F."/>
            <person name="Kauserud H."/>
        </authorList>
    </citation>
    <scope>NUCLEOTIDE SEQUENCE</scope>
    <source>
        <strain evidence="3">9144</strain>
    </source>
</reference>
<comment type="caution">
    <text evidence="3">The sequence shown here is derived from an EMBL/GenBank/DDBJ whole genome shotgun (WGS) entry which is preliminary data.</text>
</comment>
<evidence type="ECO:0000256" key="2">
    <source>
        <dbReference type="SAM" id="Phobius"/>
    </source>
</evidence>
<gene>
    <name evidence="3" type="ORF">GGX14DRAFT_576449</name>
</gene>
<evidence type="ECO:0000256" key="1">
    <source>
        <dbReference type="SAM" id="MobiDB-lite"/>
    </source>
</evidence>
<feature type="transmembrane region" description="Helical" evidence="2">
    <location>
        <begin position="85"/>
        <end position="109"/>
    </location>
</feature>
<dbReference type="EMBL" id="JARJCW010000099">
    <property type="protein sequence ID" value="KAJ7194309.1"/>
    <property type="molecule type" value="Genomic_DNA"/>
</dbReference>
<protein>
    <submittedName>
        <fullName evidence="3">Uncharacterized protein</fullName>
    </submittedName>
</protein>
<evidence type="ECO:0000313" key="3">
    <source>
        <dbReference type="EMBL" id="KAJ7194309.1"/>
    </source>
</evidence>
<sequence length="345" mass="38081">MPAIRNLAISTTFDINAPKLRLSLDWVLQTGVSASRSFEVGCLLASSLFPAMTLPSLFKWSFLWLHLYPSMLSLVRTSFSIVEKLYPVLPSTYLLAISIFALQFLLVLLMSWRRPTVAAVLPGFPGLRSDAPVRALQARARGKQAARAPSAPRKGHDARQAHPSHGPTPARPCTAAEPEAVLEQGNSPVPVPGWPVQKRHPSFRAEPFIDMTPADPTPTAPPSPHDKSMPSPPHMHSVQQLVCTTPAVRSNSTAFMTLGVPVPTTHEERHGCSHGGPCVTTVHRIPQLHMRRRKRNWRKGRGWCSAGRTAGRCTAKHSEPIIRLSIREFCPYYQIIPVVFASYLL</sequence>